<evidence type="ECO:0000259" key="6">
    <source>
        <dbReference type="PROSITE" id="PS50135"/>
    </source>
</evidence>
<dbReference type="Ensembl" id="ENSXCOT00000014753.1">
    <property type="protein sequence ID" value="ENSXCOP00000014568.1"/>
    <property type="gene ID" value="ENSXCOG00000011052.1"/>
</dbReference>
<dbReference type="Pfam" id="PF09069">
    <property type="entry name" value="EF-hand_3"/>
    <property type="match status" value="1"/>
</dbReference>
<dbReference type="GO" id="GO:0045202">
    <property type="term" value="C:synapse"/>
    <property type="evidence" value="ECO:0007669"/>
    <property type="project" value="GOC"/>
</dbReference>
<dbReference type="PROSITE" id="PS50135">
    <property type="entry name" value="ZF_ZZ_2"/>
    <property type="match status" value="1"/>
</dbReference>
<feature type="region of interest" description="Disordered" evidence="5">
    <location>
        <begin position="375"/>
        <end position="518"/>
    </location>
</feature>
<accession>A0A3B5LR51</accession>
<dbReference type="PANTHER" id="PTHR12268:SF18">
    <property type="entry name" value="DYSTROTELIN"/>
    <property type="match status" value="1"/>
</dbReference>
<feature type="region of interest" description="Disordered" evidence="5">
    <location>
        <begin position="232"/>
        <end position="298"/>
    </location>
</feature>
<dbReference type="PANTHER" id="PTHR12268">
    <property type="entry name" value="E3 UBIQUITIN-PROTEIN LIGASE KCMF1"/>
    <property type="match status" value="1"/>
</dbReference>
<dbReference type="SUPFAM" id="SSF47473">
    <property type="entry name" value="EF-hand"/>
    <property type="match status" value="1"/>
</dbReference>
<dbReference type="SUPFAM" id="SSF57850">
    <property type="entry name" value="RING/U-box"/>
    <property type="match status" value="1"/>
</dbReference>
<keyword evidence="3" id="KW-0862">Zinc</keyword>
<feature type="compositionally biased region" description="Basic and acidic residues" evidence="5">
    <location>
        <begin position="375"/>
        <end position="390"/>
    </location>
</feature>
<dbReference type="GO" id="GO:0008270">
    <property type="term" value="F:zinc ion binding"/>
    <property type="evidence" value="ECO:0007669"/>
    <property type="project" value="UniProtKB-KW"/>
</dbReference>
<dbReference type="SMART" id="SM00291">
    <property type="entry name" value="ZnF_ZZ"/>
    <property type="match status" value="1"/>
</dbReference>
<keyword evidence="8" id="KW-1185">Reference proteome</keyword>
<dbReference type="InterPro" id="IPR043145">
    <property type="entry name" value="Znf_ZZ_sf"/>
</dbReference>
<reference evidence="7" key="2">
    <citation type="submission" date="2025-09" db="UniProtKB">
        <authorList>
            <consortium name="Ensembl"/>
        </authorList>
    </citation>
    <scope>IDENTIFICATION</scope>
</reference>
<dbReference type="InterPro" id="IPR015154">
    <property type="entry name" value="EF-hand_dom_typ2"/>
</dbReference>
<name>A0A3B5LR51_9TELE</name>
<evidence type="ECO:0000256" key="2">
    <source>
        <dbReference type="ARBA" id="ARBA00022771"/>
    </source>
</evidence>
<keyword evidence="2 4" id="KW-0863">Zinc-finger</keyword>
<dbReference type="GeneTree" id="ENSGT00940000162403"/>
<evidence type="ECO:0000256" key="1">
    <source>
        <dbReference type="ARBA" id="ARBA00022723"/>
    </source>
</evidence>
<feature type="compositionally biased region" description="Basic and acidic residues" evidence="5">
    <location>
        <begin position="497"/>
        <end position="511"/>
    </location>
</feature>
<dbReference type="InterPro" id="IPR000433">
    <property type="entry name" value="Znf_ZZ"/>
</dbReference>
<evidence type="ECO:0000256" key="5">
    <source>
        <dbReference type="SAM" id="MobiDB-lite"/>
    </source>
</evidence>
<reference evidence="7" key="1">
    <citation type="submission" date="2025-08" db="UniProtKB">
        <authorList>
            <consortium name="Ensembl"/>
        </authorList>
    </citation>
    <scope>IDENTIFICATION</scope>
</reference>
<protein>
    <submittedName>
        <fullName evidence="7">Dystrotelin</fullName>
    </submittedName>
</protein>
<dbReference type="STRING" id="32473.ENSXCOP00000014568"/>
<dbReference type="Pfam" id="PF00569">
    <property type="entry name" value="ZZ"/>
    <property type="match status" value="1"/>
</dbReference>
<dbReference type="GO" id="GO:0099536">
    <property type="term" value="P:synaptic signaling"/>
    <property type="evidence" value="ECO:0007669"/>
    <property type="project" value="TreeGrafter"/>
</dbReference>
<feature type="compositionally biased region" description="Polar residues" evidence="5">
    <location>
        <begin position="245"/>
        <end position="255"/>
    </location>
</feature>
<feature type="domain" description="ZZ-type" evidence="6">
    <location>
        <begin position="159"/>
        <end position="215"/>
    </location>
</feature>
<dbReference type="GO" id="GO:0005886">
    <property type="term" value="C:plasma membrane"/>
    <property type="evidence" value="ECO:0007669"/>
    <property type="project" value="TreeGrafter"/>
</dbReference>
<feature type="compositionally biased region" description="Acidic residues" evidence="5">
    <location>
        <begin position="401"/>
        <end position="410"/>
    </location>
</feature>
<evidence type="ECO:0000256" key="3">
    <source>
        <dbReference type="ARBA" id="ARBA00022833"/>
    </source>
</evidence>
<organism evidence="7 8">
    <name type="scientific">Xiphophorus couchianus</name>
    <name type="common">Monterrey platyfish</name>
    <dbReference type="NCBI Taxonomy" id="32473"/>
    <lineage>
        <taxon>Eukaryota</taxon>
        <taxon>Metazoa</taxon>
        <taxon>Chordata</taxon>
        <taxon>Craniata</taxon>
        <taxon>Vertebrata</taxon>
        <taxon>Euteleostomi</taxon>
        <taxon>Actinopterygii</taxon>
        <taxon>Neopterygii</taxon>
        <taxon>Teleostei</taxon>
        <taxon>Neoteleostei</taxon>
        <taxon>Acanthomorphata</taxon>
        <taxon>Ovalentaria</taxon>
        <taxon>Atherinomorphae</taxon>
        <taxon>Cyprinodontiformes</taxon>
        <taxon>Poeciliidae</taxon>
        <taxon>Poeciliinae</taxon>
        <taxon>Xiphophorus</taxon>
    </lineage>
</organism>
<dbReference type="InterPro" id="IPR011992">
    <property type="entry name" value="EF-hand-dom_pair"/>
</dbReference>
<dbReference type="Gene3D" id="1.10.238.10">
    <property type="entry name" value="EF-hand"/>
    <property type="match status" value="1"/>
</dbReference>
<dbReference type="PROSITE" id="PS01357">
    <property type="entry name" value="ZF_ZZ_1"/>
    <property type="match status" value="1"/>
</dbReference>
<keyword evidence="1" id="KW-0479">Metal-binding</keyword>
<feature type="compositionally biased region" description="Basic and acidic residues" evidence="5">
    <location>
        <begin position="445"/>
        <end position="465"/>
    </location>
</feature>
<evidence type="ECO:0000256" key="4">
    <source>
        <dbReference type="PROSITE-ProRule" id="PRU00228"/>
    </source>
</evidence>
<evidence type="ECO:0000313" key="7">
    <source>
        <dbReference type="Ensembl" id="ENSXCOP00000014568.1"/>
    </source>
</evidence>
<evidence type="ECO:0000313" key="8">
    <source>
        <dbReference type="Proteomes" id="UP000261380"/>
    </source>
</evidence>
<dbReference type="InterPro" id="IPR050774">
    <property type="entry name" value="KCMF1/Dystrophin"/>
</dbReference>
<feature type="compositionally biased region" description="Polar residues" evidence="5">
    <location>
        <begin position="282"/>
        <end position="292"/>
    </location>
</feature>
<dbReference type="AlphaFoldDB" id="A0A3B5LR51"/>
<sequence length="518" mass="57745">MTEARLSIYRTAMKVRSLQRCRPGLCRPLWSLCLQTACWPNTGVSIYQNTDMNQNHPEPNGPGWFWLCPAGLVRLSGDGSGSVTRSALSSLLQDLSKVPAAVQEQEVFGSVEAAVTSCFNQGGAPAVSQSHLLSWLKSEPRLLLWLPTLYRLSASQKVSHAVRCHTCKAFPIAGLRYRCRKCVNVQVCQDCFLDGRQTRKHKTHHPVVEFCTQPTWRESLSSLVHNARHALLPRRHTHREADRTSVLTAPPTSDAATLPAASARSSSCDEEEARDAAVQASPPLSSSKSLQTDEAPPPQQVRWLQVTRHYTQAVLLEQQLGAWRLTVQSDQGILEDRCSEMEVTMETMRQHNERLQDMLNQVAVTSSWGTGASWEKMEAQQHASNTDHTKGGTATPTSDPPTDDEEEEELMKDGDEWSLNEPQTPSPTIPHKSSLSHDEQEEGPPEDRQPIGRQESLKDRQHGDPEEAGLQRNVNRLSDAEDSGTCSPEVLLQQTVDRLKTEMDGMRDRNTGETQMIR</sequence>
<dbReference type="Gene3D" id="3.30.60.90">
    <property type="match status" value="1"/>
</dbReference>
<dbReference type="Proteomes" id="UP000261380">
    <property type="component" value="Unplaced"/>
</dbReference>
<proteinExistence type="predicted"/>